<keyword evidence="1" id="KW-0812">Transmembrane</keyword>
<evidence type="ECO:0000313" key="2">
    <source>
        <dbReference type="EMBL" id="JAH75079.1"/>
    </source>
</evidence>
<organism evidence="2">
    <name type="scientific">Anguilla anguilla</name>
    <name type="common">European freshwater eel</name>
    <name type="synonym">Muraena anguilla</name>
    <dbReference type="NCBI Taxonomy" id="7936"/>
    <lineage>
        <taxon>Eukaryota</taxon>
        <taxon>Metazoa</taxon>
        <taxon>Chordata</taxon>
        <taxon>Craniata</taxon>
        <taxon>Vertebrata</taxon>
        <taxon>Euteleostomi</taxon>
        <taxon>Actinopterygii</taxon>
        <taxon>Neopterygii</taxon>
        <taxon>Teleostei</taxon>
        <taxon>Anguilliformes</taxon>
        <taxon>Anguillidae</taxon>
        <taxon>Anguilla</taxon>
    </lineage>
</organism>
<feature type="transmembrane region" description="Helical" evidence="1">
    <location>
        <begin position="6"/>
        <end position="25"/>
    </location>
</feature>
<name>A0A0E9VAE4_ANGAN</name>
<sequence length="36" mass="4257">MTQHTTVVQAVMFKIWIGASTAALYKHRDQIKYKKY</sequence>
<dbReference type="EMBL" id="GBXM01033498">
    <property type="protein sequence ID" value="JAH75079.1"/>
    <property type="molecule type" value="Transcribed_RNA"/>
</dbReference>
<dbReference type="AlphaFoldDB" id="A0A0E9VAE4"/>
<reference evidence="2" key="1">
    <citation type="submission" date="2014-11" db="EMBL/GenBank/DDBJ databases">
        <authorList>
            <person name="Amaro Gonzalez C."/>
        </authorList>
    </citation>
    <scope>NUCLEOTIDE SEQUENCE</scope>
</reference>
<evidence type="ECO:0000256" key="1">
    <source>
        <dbReference type="SAM" id="Phobius"/>
    </source>
</evidence>
<keyword evidence="1" id="KW-0472">Membrane</keyword>
<protein>
    <submittedName>
        <fullName evidence="2">Uncharacterized protein</fullName>
    </submittedName>
</protein>
<accession>A0A0E9VAE4</accession>
<proteinExistence type="predicted"/>
<keyword evidence="1" id="KW-1133">Transmembrane helix</keyword>
<reference evidence="2" key="2">
    <citation type="journal article" date="2015" name="Fish Shellfish Immunol.">
        <title>Early steps in the European eel (Anguilla anguilla)-Vibrio vulnificus interaction in the gills: Role of the RtxA13 toxin.</title>
        <authorList>
            <person name="Callol A."/>
            <person name="Pajuelo D."/>
            <person name="Ebbesson L."/>
            <person name="Teles M."/>
            <person name="MacKenzie S."/>
            <person name="Amaro C."/>
        </authorList>
    </citation>
    <scope>NUCLEOTIDE SEQUENCE</scope>
</reference>